<dbReference type="PROSITE" id="PS51257">
    <property type="entry name" value="PROKAR_LIPOPROTEIN"/>
    <property type="match status" value="1"/>
</dbReference>
<name>A0A2D0N447_FLAN2</name>
<gene>
    <name evidence="2" type="ORF">CRP01_29370</name>
</gene>
<evidence type="ECO:0000313" key="2">
    <source>
        <dbReference type="EMBL" id="PHN02919.1"/>
    </source>
</evidence>
<dbReference type="InterPro" id="IPR003343">
    <property type="entry name" value="Big_2"/>
</dbReference>
<dbReference type="Gene3D" id="2.60.40.1080">
    <property type="match status" value="1"/>
</dbReference>
<dbReference type="InterPro" id="IPR008979">
    <property type="entry name" value="Galactose-bd-like_sf"/>
</dbReference>
<dbReference type="AlphaFoldDB" id="A0A2D0N447"/>
<proteinExistence type="predicted"/>
<evidence type="ECO:0000259" key="1">
    <source>
        <dbReference type="Pfam" id="PF02368"/>
    </source>
</evidence>
<sequence length="969" mass="104327">MTILEKYNYPIKTLFAALILVGGFSCTRDLDELELATFPTTAEVFIDGFSSGLNYAAFGGSKTTAFNVVDDEGYNNSAVMRFDIPDADDPGGGFAAGIFFTDVARDLSGYNVLTFWAKASESVDVDELGFGFTFQSEKYRSAIKEIPVTTNWKKYYIPIADASKLTEENGMFYYVDSPDDGEGYTFWIDEVKFENLSTLARPGVRILAGQDQSITAETGNQLNIGEISYTANLPTGIDQSVDISAAYLTFTSSNSGVATVDETGKVTILDAGNTVITATLGDLEATGSLTIESSGDPLLPATAAPVPTVGQDSVISLFSNAYDDVPVDTWNPFWQFSTAEVSDVKIGEDDLKRYNNLNFVGILTESAPIDASEMTHFHIDIWTPDPTAPPATFKVLLVDFGADGNFDGGDDSSHELTFTSPTLTTGSWVSLDIPLSDFTGLANRNHIAQLVLSGDLPNLFVDNVYFYQAGVVPVAEPAEAAPEPTAAASDVLSVFSDAYSNIEGTDLNPNWGQATVVSQVDIAGNNTLLYSGLNYQGIQLGSNQDVSGMEFLHIDYWTANSSGLNTFLISRGPVETAYALPVPTTGWASVDIPLSDFAPVDLTDVIQLKFDGNGNIYLDNIYFYKTGGGGMEPAVSAPQPTEAASEVIALFSDAYADVVVDTWRTDWSAAMLEDVSVAGNAVKKYSNLDFVGIETVANTVDASGMTHFRMDVWSPDFTFFGIKLVDFGTDGAFGGGDDVEHQINFEAPAQGQWISYDIPLSDFAGLTTRSNIAQYILVGQPTGTTTVYVDNVYFYNSEGGNNATEPGLAAPTPTEDASDVISLFSEAYSNVAVDTWRTDWSAAMLEDVSVAGNAVKKYSNLDFVGIETVANPIDASGMTYFHIDVWSSDFTFFGIKLVDFGADGAFGGGDDVEHQINFEAPAQGQWISYDIPLDDFVGLTTRSNMAQYILVGQPIGATTVYVDNVYFHK</sequence>
<keyword evidence="3" id="KW-1185">Reference proteome</keyword>
<dbReference type="Proteomes" id="UP000223913">
    <property type="component" value="Unassembled WGS sequence"/>
</dbReference>
<dbReference type="SUPFAM" id="SSF49373">
    <property type="entry name" value="Invasin/intimin cell-adhesion fragments"/>
    <property type="match status" value="1"/>
</dbReference>
<dbReference type="OrthoDB" id="5381604at2"/>
<dbReference type="RefSeq" id="WP_099153634.1">
    <property type="nucleotide sequence ID" value="NZ_PDUD01000035.1"/>
</dbReference>
<comment type="caution">
    <text evidence="2">The sequence shown here is derived from an EMBL/GenBank/DDBJ whole genome shotgun (WGS) entry which is preliminary data.</text>
</comment>
<evidence type="ECO:0000313" key="3">
    <source>
        <dbReference type="Proteomes" id="UP000223913"/>
    </source>
</evidence>
<accession>A0A2D0N447</accession>
<organism evidence="2 3">
    <name type="scientific">Flavilitoribacter nigricans (strain ATCC 23147 / DSM 23189 / NBRC 102662 / NCIMB 1420 / SS-2)</name>
    <name type="common">Lewinella nigricans</name>
    <dbReference type="NCBI Taxonomy" id="1122177"/>
    <lineage>
        <taxon>Bacteria</taxon>
        <taxon>Pseudomonadati</taxon>
        <taxon>Bacteroidota</taxon>
        <taxon>Saprospiria</taxon>
        <taxon>Saprospirales</taxon>
        <taxon>Lewinellaceae</taxon>
        <taxon>Flavilitoribacter</taxon>
    </lineage>
</organism>
<dbReference type="Gene3D" id="2.60.120.430">
    <property type="entry name" value="Galactose-binding lectin"/>
    <property type="match status" value="4"/>
</dbReference>
<reference evidence="2 3" key="1">
    <citation type="submission" date="2017-10" db="EMBL/GenBank/DDBJ databases">
        <title>The draft genome sequence of Lewinella nigricans NBRC 102662.</title>
        <authorList>
            <person name="Wang K."/>
        </authorList>
    </citation>
    <scope>NUCLEOTIDE SEQUENCE [LARGE SCALE GENOMIC DNA]</scope>
    <source>
        <strain evidence="2 3">NBRC 102662</strain>
    </source>
</reference>
<dbReference type="EMBL" id="PDUD01000035">
    <property type="protein sequence ID" value="PHN02919.1"/>
    <property type="molecule type" value="Genomic_DNA"/>
</dbReference>
<dbReference type="Pfam" id="PF02368">
    <property type="entry name" value="Big_2"/>
    <property type="match status" value="1"/>
</dbReference>
<dbReference type="SUPFAM" id="SSF49785">
    <property type="entry name" value="Galactose-binding domain-like"/>
    <property type="match status" value="3"/>
</dbReference>
<feature type="domain" description="BIG2" evidence="1">
    <location>
        <begin position="248"/>
        <end position="282"/>
    </location>
</feature>
<dbReference type="InterPro" id="IPR008964">
    <property type="entry name" value="Invasin/intimin_cell_adhesion"/>
</dbReference>
<protein>
    <recommendedName>
        <fullName evidence="1">BIG2 domain-containing protein</fullName>
    </recommendedName>
</protein>